<accession>A0ABP9FPT3</accession>
<dbReference type="Proteomes" id="UP001501521">
    <property type="component" value="Unassembled WGS sequence"/>
</dbReference>
<evidence type="ECO:0000313" key="1">
    <source>
        <dbReference type="EMBL" id="GAA4907956.1"/>
    </source>
</evidence>
<dbReference type="EMBL" id="BAABLV010000043">
    <property type="protein sequence ID" value="GAA4907956.1"/>
    <property type="molecule type" value="Genomic_DNA"/>
</dbReference>
<reference evidence="2" key="1">
    <citation type="journal article" date="2019" name="Int. J. Syst. Evol. Microbiol.">
        <title>The Global Catalogue of Microorganisms (GCM) 10K type strain sequencing project: providing services to taxonomists for standard genome sequencing and annotation.</title>
        <authorList>
            <consortium name="The Broad Institute Genomics Platform"/>
            <consortium name="The Broad Institute Genome Sequencing Center for Infectious Disease"/>
            <person name="Wu L."/>
            <person name="Ma J."/>
        </authorList>
    </citation>
    <scope>NUCLEOTIDE SEQUENCE [LARGE SCALE GENOMIC DNA]</scope>
    <source>
        <strain evidence="2">JCM 19125</strain>
    </source>
</reference>
<name>A0ABP9FPT3_9ACTN</name>
<comment type="caution">
    <text evidence="1">The sequence shown here is derived from an EMBL/GenBank/DDBJ whole genome shotgun (WGS) entry which is preliminary data.</text>
</comment>
<keyword evidence="2" id="KW-1185">Reference proteome</keyword>
<evidence type="ECO:0000313" key="2">
    <source>
        <dbReference type="Proteomes" id="UP001501521"/>
    </source>
</evidence>
<gene>
    <name evidence="1" type="ORF">GCM10025789_29350</name>
</gene>
<organism evidence="1 2">
    <name type="scientific">Tessaracoccus lubricantis</name>
    <dbReference type="NCBI Taxonomy" id="545543"/>
    <lineage>
        <taxon>Bacteria</taxon>
        <taxon>Bacillati</taxon>
        <taxon>Actinomycetota</taxon>
        <taxon>Actinomycetes</taxon>
        <taxon>Propionibacteriales</taxon>
        <taxon>Propionibacteriaceae</taxon>
        <taxon>Tessaracoccus</taxon>
    </lineage>
</organism>
<proteinExistence type="predicted"/>
<protein>
    <submittedName>
        <fullName evidence="1">Uncharacterized protein</fullName>
    </submittedName>
</protein>
<sequence length="80" mass="8848">MLAPFVGCSLPSWDARWETLERTRATGMTGGDDVGRAERAAWGQHYDHISDARAGNAPNHTGGILTFPYQLARERDSMGW</sequence>